<protein>
    <submittedName>
        <fullName evidence="1">DUF177 domain-containing protein</fullName>
    </submittedName>
</protein>
<comment type="caution">
    <text evidence="1">The sequence shown here is derived from an EMBL/GenBank/DDBJ whole genome shotgun (WGS) entry which is preliminary data.</text>
</comment>
<name>A0ABV7E4Z6_9SPHN</name>
<dbReference type="EMBL" id="JBHRST010000004">
    <property type="protein sequence ID" value="MFC3096866.1"/>
    <property type="molecule type" value="Genomic_DNA"/>
</dbReference>
<dbReference type="RefSeq" id="WP_336925765.1">
    <property type="nucleotide sequence ID" value="NZ_JBANRO010000005.1"/>
</dbReference>
<dbReference type="InterPro" id="IPR003772">
    <property type="entry name" value="YceD"/>
</dbReference>
<sequence length="177" mass="18490">MTVAPTPAPEFSCMVDRRQLTAAPLVLRADDAQRAALAQRFGIVAVKRLEATVSLIADGEAVNAAGTLEADIVQSCAVSGEDLPVEIREPLTFRFVPDTGPGTPDEEIELDGTELDEIPYSGTAFDLGEAVAESLALAIDPYATGPEADAVREKFGLNDEGPKGPLAAALAALVKKD</sequence>
<dbReference type="Pfam" id="PF02620">
    <property type="entry name" value="YceD"/>
    <property type="match status" value="1"/>
</dbReference>
<evidence type="ECO:0000313" key="2">
    <source>
        <dbReference type="Proteomes" id="UP001595456"/>
    </source>
</evidence>
<dbReference type="Proteomes" id="UP001595456">
    <property type="component" value="Unassembled WGS sequence"/>
</dbReference>
<accession>A0ABV7E4Z6</accession>
<gene>
    <name evidence="1" type="ORF">ACFODU_03520</name>
</gene>
<organism evidence="1 2">
    <name type="scientific">Alteraurantiacibacter palmitatis</name>
    <dbReference type="NCBI Taxonomy" id="2054628"/>
    <lineage>
        <taxon>Bacteria</taxon>
        <taxon>Pseudomonadati</taxon>
        <taxon>Pseudomonadota</taxon>
        <taxon>Alphaproteobacteria</taxon>
        <taxon>Sphingomonadales</taxon>
        <taxon>Erythrobacteraceae</taxon>
        <taxon>Alteraurantiacibacter</taxon>
    </lineage>
</organism>
<keyword evidence="2" id="KW-1185">Reference proteome</keyword>
<reference evidence="2" key="1">
    <citation type="journal article" date="2019" name="Int. J. Syst. Evol. Microbiol.">
        <title>The Global Catalogue of Microorganisms (GCM) 10K type strain sequencing project: providing services to taxonomists for standard genome sequencing and annotation.</title>
        <authorList>
            <consortium name="The Broad Institute Genomics Platform"/>
            <consortium name="The Broad Institute Genome Sequencing Center for Infectious Disease"/>
            <person name="Wu L."/>
            <person name="Ma J."/>
        </authorList>
    </citation>
    <scope>NUCLEOTIDE SEQUENCE [LARGE SCALE GENOMIC DNA]</scope>
    <source>
        <strain evidence="2">KCTC 52607</strain>
    </source>
</reference>
<evidence type="ECO:0000313" key="1">
    <source>
        <dbReference type="EMBL" id="MFC3096866.1"/>
    </source>
</evidence>
<proteinExistence type="predicted"/>